<reference evidence="1 2" key="1">
    <citation type="submission" date="2024-05" db="EMBL/GenBank/DDBJ databases">
        <title>Genome sequencing and assembly of Indian major carp, Cirrhinus mrigala (Hamilton, 1822).</title>
        <authorList>
            <person name="Mohindra V."/>
            <person name="Chowdhury L.M."/>
            <person name="Lal K."/>
            <person name="Jena J.K."/>
        </authorList>
    </citation>
    <scope>NUCLEOTIDE SEQUENCE [LARGE SCALE GENOMIC DNA]</scope>
    <source>
        <strain evidence="1">CM1030</strain>
        <tissue evidence="1">Blood</tissue>
    </source>
</reference>
<protein>
    <submittedName>
        <fullName evidence="1">Uncharacterized protein</fullName>
    </submittedName>
</protein>
<dbReference type="EMBL" id="JAMKFB020000015">
    <property type="protein sequence ID" value="KAL0173388.1"/>
    <property type="molecule type" value="Genomic_DNA"/>
</dbReference>
<feature type="non-terminal residue" evidence="1">
    <location>
        <position position="59"/>
    </location>
</feature>
<organism evidence="1 2">
    <name type="scientific">Cirrhinus mrigala</name>
    <name type="common">Mrigala</name>
    <dbReference type="NCBI Taxonomy" id="683832"/>
    <lineage>
        <taxon>Eukaryota</taxon>
        <taxon>Metazoa</taxon>
        <taxon>Chordata</taxon>
        <taxon>Craniata</taxon>
        <taxon>Vertebrata</taxon>
        <taxon>Euteleostomi</taxon>
        <taxon>Actinopterygii</taxon>
        <taxon>Neopterygii</taxon>
        <taxon>Teleostei</taxon>
        <taxon>Ostariophysi</taxon>
        <taxon>Cypriniformes</taxon>
        <taxon>Cyprinidae</taxon>
        <taxon>Labeoninae</taxon>
        <taxon>Labeonini</taxon>
        <taxon>Cirrhinus</taxon>
    </lineage>
</organism>
<dbReference type="Proteomes" id="UP001529510">
    <property type="component" value="Unassembled WGS sequence"/>
</dbReference>
<keyword evidence="2" id="KW-1185">Reference proteome</keyword>
<dbReference type="AlphaFoldDB" id="A0ABD0PJI6"/>
<name>A0ABD0PJI6_CIRMR</name>
<accession>A0ABD0PJI6</accession>
<comment type="caution">
    <text evidence="1">The sequence shown here is derived from an EMBL/GenBank/DDBJ whole genome shotgun (WGS) entry which is preliminary data.</text>
</comment>
<evidence type="ECO:0000313" key="2">
    <source>
        <dbReference type="Proteomes" id="UP001529510"/>
    </source>
</evidence>
<proteinExistence type="predicted"/>
<evidence type="ECO:0000313" key="1">
    <source>
        <dbReference type="EMBL" id="KAL0173388.1"/>
    </source>
</evidence>
<gene>
    <name evidence="1" type="ORF">M9458_029356</name>
</gene>
<sequence>MISGASSDPPEPGLLTLIPLMTARPGKIPLKKNLLLKMGTDWHPHPDLWTCTSGFWMGR</sequence>